<dbReference type="InterPro" id="IPR016181">
    <property type="entry name" value="Acyl_CoA_acyltransferase"/>
</dbReference>
<sequence length="227" mass="25971">MSNICTEEIKVYQAKVIAEFASLKSIYRFDELVSCSIRLADEKGYLLCVSELYAEDEDLIAKLAQWREEATTFHNQFKVTLEGTKQWLRKLVLDVPDRILFLVVNCYGHPIGHLGFANSLNEEGLMELDNVIRGVQCVERGIMSYGVKSLLNWAESTIIPKGFCLRTLQDNTHAINFYTNLGFIIEGKQPLRRVESNGEINHIPLSQDDQEPPDNYFVCMKYVPKTL</sequence>
<proteinExistence type="predicted"/>
<keyword evidence="2" id="KW-0032">Aminotransferase</keyword>
<dbReference type="GO" id="GO:0008483">
    <property type="term" value="F:transaminase activity"/>
    <property type="evidence" value="ECO:0007669"/>
    <property type="project" value="UniProtKB-KW"/>
</dbReference>
<evidence type="ECO:0000259" key="1">
    <source>
        <dbReference type="PROSITE" id="PS51186"/>
    </source>
</evidence>
<gene>
    <name evidence="2" type="ORF">PL8927_760027</name>
</gene>
<dbReference type="AlphaFoldDB" id="A0A7Z9BX31"/>
<dbReference type="PROSITE" id="PS51186">
    <property type="entry name" value="GNAT"/>
    <property type="match status" value="1"/>
</dbReference>
<protein>
    <submittedName>
        <fullName evidence="2">Aminotransferase, DegT/DnrJ/EryC1/StrS family</fullName>
    </submittedName>
</protein>
<evidence type="ECO:0000313" key="2">
    <source>
        <dbReference type="EMBL" id="VXD22717.1"/>
    </source>
</evidence>
<comment type="caution">
    <text evidence="2">The sequence shown here is derived from an EMBL/GenBank/DDBJ whole genome shotgun (WGS) entry which is preliminary data.</text>
</comment>
<organism evidence="2 3">
    <name type="scientific">Planktothrix serta PCC 8927</name>
    <dbReference type="NCBI Taxonomy" id="671068"/>
    <lineage>
        <taxon>Bacteria</taxon>
        <taxon>Bacillati</taxon>
        <taxon>Cyanobacteriota</taxon>
        <taxon>Cyanophyceae</taxon>
        <taxon>Oscillatoriophycideae</taxon>
        <taxon>Oscillatoriales</taxon>
        <taxon>Microcoleaceae</taxon>
        <taxon>Planktothrix</taxon>
    </lineage>
</organism>
<evidence type="ECO:0000313" key="3">
    <source>
        <dbReference type="Proteomes" id="UP000184550"/>
    </source>
</evidence>
<dbReference type="Proteomes" id="UP000184550">
    <property type="component" value="Unassembled WGS sequence"/>
</dbReference>
<dbReference type="SUPFAM" id="SSF55729">
    <property type="entry name" value="Acyl-CoA N-acyltransferases (Nat)"/>
    <property type="match status" value="1"/>
</dbReference>
<reference evidence="2" key="1">
    <citation type="submission" date="2019-10" db="EMBL/GenBank/DDBJ databases">
        <authorList>
            <consortium name="Genoscope - CEA"/>
            <person name="William W."/>
        </authorList>
    </citation>
    <scope>NUCLEOTIDE SEQUENCE [LARGE SCALE GENOMIC DNA]</scope>
    <source>
        <strain evidence="2">BBR_PRJEB10992</strain>
    </source>
</reference>
<name>A0A7Z9BX31_9CYAN</name>
<keyword evidence="2" id="KW-0808">Transferase</keyword>
<dbReference type="Gene3D" id="3.40.630.30">
    <property type="match status" value="1"/>
</dbReference>
<dbReference type="InterPro" id="IPR000182">
    <property type="entry name" value="GNAT_dom"/>
</dbReference>
<dbReference type="RefSeq" id="WP_197047489.1">
    <property type="nucleotide sequence ID" value="NZ_LR734878.1"/>
</dbReference>
<dbReference type="EMBL" id="CZCU02000153">
    <property type="protein sequence ID" value="VXD22717.1"/>
    <property type="molecule type" value="Genomic_DNA"/>
</dbReference>
<feature type="domain" description="N-acetyltransferase" evidence="1">
    <location>
        <begin position="50"/>
        <end position="210"/>
    </location>
</feature>
<dbReference type="Pfam" id="PF13302">
    <property type="entry name" value="Acetyltransf_3"/>
    <property type="match status" value="1"/>
</dbReference>
<keyword evidence="3" id="KW-1185">Reference proteome</keyword>
<dbReference type="GO" id="GO:0016747">
    <property type="term" value="F:acyltransferase activity, transferring groups other than amino-acyl groups"/>
    <property type="evidence" value="ECO:0007669"/>
    <property type="project" value="InterPro"/>
</dbReference>
<accession>A0A7Z9BX31</accession>